<keyword evidence="2" id="KW-1185">Reference proteome</keyword>
<sequence length="467" mass="52322">MQTPPSCSSYSYYINKTLNNGEVSSRPALSTLSSNPNHDVTSINPSPMALLLLLLLLPLSSSSASVPLNPPEIYGGFSNSYNNSAILDDKQVTFFWSLHNTSISIAAQSNRRSGYLALGFGDSMINSLVYVAWFDSVDEGRVSSYWIDGKTPSSIHPVFENLTDVECRSVNGIISFEFSQSLNSSSSPSSFPFNVIDPISPLKVVWAMGWRWSEDRLSWDNMHFLASDRPVEVLLLGGVVLTENFRPILVIHGLLMFVSWGVLIPSGILLKRYLKFLDYHKAYKMHAYFQCLGIVVSLIGVLFAAAELHSFVISSWHVKFGVIGMVLGLMQLLNLCVRPKRGVNVDTFLKKRILLTYFHVITGRCAVGAGVIALLSGMYGLGQKYDSEVAERLTWGLVIWFMIVACVVIYLEYLVLKRRRWELNTFGNSWFLEEDDAVDLLQPSEEVNKSESHLSVREEVQLKSMNR</sequence>
<protein>
    <submittedName>
        <fullName evidence="1">CBD9-like protein</fullName>
    </submittedName>
</protein>
<reference evidence="2" key="1">
    <citation type="journal article" date="2022" name="Nat. Commun.">
        <title>Chromosome evolution and the genetic basis of agronomically important traits in greater yam.</title>
        <authorList>
            <person name="Bredeson J.V."/>
            <person name="Lyons J.B."/>
            <person name="Oniyinde I.O."/>
            <person name="Okereke N.R."/>
            <person name="Kolade O."/>
            <person name="Nnabue I."/>
            <person name="Nwadili C.O."/>
            <person name="Hribova E."/>
            <person name="Parker M."/>
            <person name="Nwogha J."/>
            <person name="Shu S."/>
            <person name="Carlson J."/>
            <person name="Kariba R."/>
            <person name="Muthemba S."/>
            <person name="Knop K."/>
            <person name="Barton G.J."/>
            <person name="Sherwood A.V."/>
            <person name="Lopez-Montes A."/>
            <person name="Asiedu R."/>
            <person name="Jamnadass R."/>
            <person name="Muchugi A."/>
            <person name="Goodstein D."/>
            <person name="Egesi C.N."/>
            <person name="Featherston J."/>
            <person name="Asfaw A."/>
            <person name="Simpson G.G."/>
            <person name="Dolezel J."/>
            <person name="Hendre P.S."/>
            <person name="Van Deynze A."/>
            <person name="Kumar P.L."/>
            <person name="Obidiegwu J.E."/>
            <person name="Bhattacharjee R."/>
            <person name="Rokhsar D.S."/>
        </authorList>
    </citation>
    <scope>NUCLEOTIDE SEQUENCE [LARGE SCALE GENOMIC DNA]</scope>
    <source>
        <strain evidence="2">cv. TDa95/00328</strain>
    </source>
</reference>
<dbReference type="Proteomes" id="UP000827976">
    <property type="component" value="Chromosome 8"/>
</dbReference>
<gene>
    <name evidence="1" type="ORF">IHE45_08G108300</name>
</gene>
<accession>A0ACB7VLQ9</accession>
<dbReference type="EMBL" id="CM037018">
    <property type="protein sequence ID" value="KAH7674979.1"/>
    <property type="molecule type" value="Genomic_DNA"/>
</dbReference>
<evidence type="ECO:0000313" key="2">
    <source>
        <dbReference type="Proteomes" id="UP000827976"/>
    </source>
</evidence>
<organism evidence="1 2">
    <name type="scientific">Dioscorea alata</name>
    <name type="common">Purple yam</name>
    <dbReference type="NCBI Taxonomy" id="55571"/>
    <lineage>
        <taxon>Eukaryota</taxon>
        <taxon>Viridiplantae</taxon>
        <taxon>Streptophyta</taxon>
        <taxon>Embryophyta</taxon>
        <taxon>Tracheophyta</taxon>
        <taxon>Spermatophyta</taxon>
        <taxon>Magnoliopsida</taxon>
        <taxon>Liliopsida</taxon>
        <taxon>Dioscoreales</taxon>
        <taxon>Dioscoreaceae</taxon>
        <taxon>Dioscorea</taxon>
    </lineage>
</organism>
<name>A0ACB7VLQ9_DIOAL</name>
<comment type="caution">
    <text evidence="1">The sequence shown here is derived from an EMBL/GenBank/DDBJ whole genome shotgun (WGS) entry which is preliminary data.</text>
</comment>
<evidence type="ECO:0000313" key="1">
    <source>
        <dbReference type="EMBL" id="KAH7674979.1"/>
    </source>
</evidence>
<proteinExistence type="predicted"/>